<sequence>MSDLSNIERIGPYVVTPLTCSSDGGLFAASVSIRRGVHDRIFRFLPRFACDAQAVQYALAQGRSLVLHGQLG</sequence>
<keyword evidence="2" id="KW-1185">Reference proteome</keyword>
<protein>
    <submittedName>
        <fullName evidence="1">Uncharacterized protein</fullName>
    </submittedName>
</protein>
<name>A0A1G9TM97_9BURK</name>
<evidence type="ECO:0000313" key="1">
    <source>
        <dbReference type="EMBL" id="SDM48544.1"/>
    </source>
</evidence>
<proteinExistence type="predicted"/>
<dbReference type="AlphaFoldDB" id="A0A1G9TM97"/>
<gene>
    <name evidence="1" type="ORF">SAMN05428957_106206</name>
</gene>
<dbReference type="RefSeq" id="WP_091570379.1">
    <property type="nucleotide sequence ID" value="NZ_FNHP01000006.1"/>
</dbReference>
<evidence type="ECO:0000313" key="2">
    <source>
        <dbReference type="Proteomes" id="UP000198552"/>
    </source>
</evidence>
<reference evidence="2" key="1">
    <citation type="submission" date="2016-10" db="EMBL/GenBank/DDBJ databases">
        <authorList>
            <person name="Varghese N."/>
            <person name="Submissions S."/>
        </authorList>
    </citation>
    <scope>NUCLEOTIDE SEQUENCE [LARGE SCALE GENOMIC DNA]</scope>
    <source>
        <strain evidence="2">EPL6</strain>
    </source>
</reference>
<dbReference type="EMBL" id="FNHP01000006">
    <property type="protein sequence ID" value="SDM48544.1"/>
    <property type="molecule type" value="Genomic_DNA"/>
</dbReference>
<organism evidence="1 2">
    <name type="scientific">Oryzisolibacter propanilivorax</name>
    <dbReference type="NCBI Taxonomy" id="1527607"/>
    <lineage>
        <taxon>Bacteria</taxon>
        <taxon>Pseudomonadati</taxon>
        <taxon>Pseudomonadota</taxon>
        <taxon>Betaproteobacteria</taxon>
        <taxon>Burkholderiales</taxon>
        <taxon>Comamonadaceae</taxon>
        <taxon>Oryzisolibacter</taxon>
    </lineage>
</organism>
<dbReference type="Proteomes" id="UP000198552">
    <property type="component" value="Unassembled WGS sequence"/>
</dbReference>
<accession>A0A1G9TM97</accession>
<dbReference type="STRING" id="1527607.SAMN05428957_106206"/>
<dbReference type="OrthoDB" id="8689649at2"/>